<dbReference type="GO" id="GO:0009318">
    <property type="term" value="C:exodeoxyribonuclease VII complex"/>
    <property type="evidence" value="ECO:0007669"/>
    <property type="project" value="UniProtKB-UniRule"/>
</dbReference>
<dbReference type="Proteomes" id="UP000310249">
    <property type="component" value="Unassembled WGS sequence"/>
</dbReference>
<comment type="similarity">
    <text evidence="1 6">Belongs to the XseB family.</text>
</comment>
<comment type="function">
    <text evidence="6">Bidirectionally degrades single-stranded DNA into large acid-insoluble oligonucleotides, which are then degraded further into small acid-soluble oligonucleotides.</text>
</comment>
<proteinExistence type="inferred from homology"/>
<comment type="caution">
    <text evidence="7">The sequence shown here is derived from an EMBL/GenBank/DDBJ whole genome shotgun (WGS) entry which is preliminary data.</text>
</comment>
<dbReference type="InterPro" id="IPR003761">
    <property type="entry name" value="Exonuc_VII_S"/>
</dbReference>
<dbReference type="GO" id="GO:0006308">
    <property type="term" value="P:DNA catabolic process"/>
    <property type="evidence" value="ECO:0007669"/>
    <property type="project" value="UniProtKB-UniRule"/>
</dbReference>
<name>A0A5S3WP42_9GAMM</name>
<dbReference type="PANTHER" id="PTHR34137:SF1">
    <property type="entry name" value="EXODEOXYRIBONUCLEASE 7 SMALL SUBUNIT"/>
    <property type="match status" value="1"/>
</dbReference>
<dbReference type="GO" id="GO:0005829">
    <property type="term" value="C:cytosol"/>
    <property type="evidence" value="ECO:0007669"/>
    <property type="project" value="TreeGrafter"/>
</dbReference>
<comment type="subunit">
    <text evidence="6">Heterooligomer composed of large and small subunits.</text>
</comment>
<reference evidence="7 8" key="1">
    <citation type="submission" date="2018-01" db="EMBL/GenBank/DDBJ databases">
        <authorList>
            <person name="Paulsen S."/>
            <person name="Gram L.K."/>
        </authorList>
    </citation>
    <scope>NUCLEOTIDE SEQUENCE [LARGE SCALE GENOMIC DNA]</scope>
    <source>
        <strain evidence="7 8">S2676</strain>
    </source>
</reference>
<evidence type="ECO:0000256" key="1">
    <source>
        <dbReference type="ARBA" id="ARBA00009998"/>
    </source>
</evidence>
<evidence type="ECO:0000256" key="2">
    <source>
        <dbReference type="ARBA" id="ARBA00022490"/>
    </source>
</evidence>
<reference evidence="8" key="2">
    <citation type="submission" date="2019-06" db="EMBL/GenBank/DDBJ databases">
        <title>Co-occurence of chitin degradation, pigmentation and bioactivity in marine Pseudoalteromonas.</title>
        <authorList>
            <person name="Sonnenschein E.C."/>
            <person name="Bech P.K."/>
        </authorList>
    </citation>
    <scope>NUCLEOTIDE SEQUENCE [LARGE SCALE GENOMIC DNA]</scope>
    <source>
        <strain evidence="8">S2676</strain>
    </source>
</reference>
<keyword evidence="2 6" id="KW-0963">Cytoplasm</keyword>
<dbReference type="PIRSF" id="PIRSF006488">
    <property type="entry name" value="Exonuc_VII_S"/>
    <property type="match status" value="1"/>
</dbReference>
<dbReference type="RefSeq" id="WP_138550367.1">
    <property type="nucleotide sequence ID" value="NZ_PNCH01000012.1"/>
</dbReference>
<protein>
    <recommendedName>
        <fullName evidence="6">Exodeoxyribonuclease 7 small subunit</fullName>
        <ecNumber evidence="6">3.1.11.6</ecNumber>
    </recommendedName>
    <alternativeName>
        <fullName evidence="6">Exodeoxyribonuclease VII small subunit</fullName>
        <shortName evidence="6">Exonuclease VII small subunit</shortName>
    </alternativeName>
</protein>
<evidence type="ECO:0000313" key="7">
    <source>
        <dbReference type="EMBL" id="TMP29531.1"/>
    </source>
</evidence>
<dbReference type="HAMAP" id="MF_00337">
    <property type="entry name" value="Exonuc_7_S"/>
    <property type="match status" value="1"/>
</dbReference>
<dbReference type="GO" id="GO:0008855">
    <property type="term" value="F:exodeoxyribonuclease VII activity"/>
    <property type="evidence" value="ECO:0007669"/>
    <property type="project" value="UniProtKB-UniRule"/>
</dbReference>
<dbReference type="AlphaFoldDB" id="A0A5S3WP42"/>
<dbReference type="NCBIfam" id="TIGR01280">
    <property type="entry name" value="xseB"/>
    <property type="match status" value="1"/>
</dbReference>
<dbReference type="EC" id="3.1.11.6" evidence="6"/>
<comment type="catalytic activity">
    <reaction evidence="6">
        <text>Exonucleolytic cleavage in either 5'- to 3'- or 3'- to 5'-direction to yield nucleoside 5'-phosphates.</text>
        <dbReference type="EC" id="3.1.11.6"/>
    </reaction>
</comment>
<comment type="subcellular location">
    <subcellularLocation>
        <location evidence="6">Cytoplasm</location>
    </subcellularLocation>
</comment>
<keyword evidence="3 6" id="KW-0540">Nuclease</keyword>
<dbReference type="InterPro" id="IPR037004">
    <property type="entry name" value="Exonuc_VII_ssu_sf"/>
</dbReference>
<dbReference type="EMBL" id="PNCI01000017">
    <property type="protein sequence ID" value="TMP29531.1"/>
    <property type="molecule type" value="Genomic_DNA"/>
</dbReference>
<organism evidence="7 8">
    <name type="scientific">Pseudoalteromonas rubra</name>
    <dbReference type="NCBI Taxonomy" id="43658"/>
    <lineage>
        <taxon>Bacteria</taxon>
        <taxon>Pseudomonadati</taxon>
        <taxon>Pseudomonadota</taxon>
        <taxon>Gammaproteobacteria</taxon>
        <taxon>Alteromonadales</taxon>
        <taxon>Pseudoalteromonadaceae</taxon>
        <taxon>Pseudoalteromonas</taxon>
    </lineage>
</organism>
<keyword evidence="4 6" id="KW-0378">Hydrolase</keyword>
<gene>
    <name evidence="6" type="primary">xseB</name>
    <name evidence="7" type="ORF">CWB99_07930</name>
</gene>
<accession>A0A5S3WP42</accession>
<sequence>MATKKPENMSFEEAVGELEGIVQDMERGELTLEQSLKQFERGIKLANASSQKLQQAEQKVAILLGNDEQSPLNEFTDELEQ</sequence>
<dbReference type="Gene3D" id="1.10.287.1040">
    <property type="entry name" value="Exonuclease VII, small subunit"/>
    <property type="match status" value="1"/>
</dbReference>
<dbReference type="Pfam" id="PF02609">
    <property type="entry name" value="Exonuc_VII_S"/>
    <property type="match status" value="1"/>
</dbReference>
<evidence type="ECO:0000256" key="5">
    <source>
        <dbReference type="ARBA" id="ARBA00022839"/>
    </source>
</evidence>
<keyword evidence="5 6" id="KW-0269">Exonuclease</keyword>
<dbReference type="NCBIfam" id="NF002140">
    <property type="entry name" value="PRK00977.1-4"/>
    <property type="match status" value="1"/>
</dbReference>
<dbReference type="PANTHER" id="PTHR34137">
    <property type="entry name" value="EXODEOXYRIBONUCLEASE 7 SMALL SUBUNIT"/>
    <property type="match status" value="1"/>
</dbReference>
<evidence type="ECO:0000256" key="3">
    <source>
        <dbReference type="ARBA" id="ARBA00022722"/>
    </source>
</evidence>
<dbReference type="NCBIfam" id="NF002137">
    <property type="entry name" value="PRK00977.1-1"/>
    <property type="match status" value="1"/>
</dbReference>
<dbReference type="OrthoDB" id="5591562at2"/>
<evidence type="ECO:0000313" key="8">
    <source>
        <dbReference type="Proteomes" id="UP000310249"/>
    </source>
</evidence>
<evidence type="ECO:0000256" key="6">
    <source>
        <dbReference type="HAMAP-Rule" id="MF_00337"/>
    </source>
</evidence>
<dbReference type="SUPFAM" id="SSF116842">
    <property type="entry name" value="XseB-like"/>
    <property type="match status" value="1"/>
</dbReference>
<evidence type="ECO:0000256" key="4">
    <source>
        <dbReference type="ARBA" id="ARBA00022801"/>
    </source>
</evidence>